<keyword evidence="3" id="KW-1185">Reference proteome</keyword>
<organism evidence="2 3">
    <name type="scientific">Kipferlia bialata</name>
    <dbReference type="NCBI Taxonomy" id="797122"/>
    <lineage>
        <taxon>Eukaryota</taxon>
        <taxon>Metamonada</taxon>
        <taxon>Carpediemonas-like organisms</taxon>
        <taxon>Kipferlia</taxon>
    </lineage>
</organism>
<evidence type="ECO:0000313" key="2">
    <source>
        <dbReference type="EMBL" id="GIQ92432.1"/>
    </source>
</evidence>
<dbReference type="AlphaFoldDB" id="A0A9K3DC66"/>
<feature type="compositionally biased region" description="Polar residues" evidence="1">
    <location>
        <begin position="11"/>
        <end position="20"/>
    </location>
</feature>
<accession>A0A9K3DC66</accession>
<feature type="region of interest" description="Disordered" evidence="1">
    <location>
        <begin position="1"/>
        <end position="37"/>
    </location>
</feature>
<reference evidence="2 3" key="1">
    <citation type="journal article" date="2018" name="PLoS ONE">
        <title>The draft genome of Kipferlia bialata reveals reductive genome evolution in fornicate parasites.</title>
        <authorList>
            <person name="Tanifuji G."/>
            <person name="Takabayashi S."/>
            <person name="Kume K."/>
            <person name="Takagi M."/>
            <person name="Nakayama T."/>
            <person name="Kamikawa R."/>
            <person name="Inagaki Y."/>
            <person name="Hashimoto T."/>
        </authorList>
    </citation>
    <scope>NUCLEOTIDE SEQUENCE [LARGE SCALE GENOMIC DNA]</scope>
    <source>
        <strain evidence="2">NY0173</strain>
    </source>
</reference>
<feature type="non-terminal residue" evidence="2">
    <location>
        <position position="1"/>
    </location>
</feature>
<feature type="compositionally biased region" description="Basic and acidic residues" evidence="1">
    <location>
        <begin position="28"/>
        <end position="37"/>
    </location>
</feature>
<sequence>ELALSGIGGTTLLSNGVVTQRKSHRRRGDSPDPDRVTHEVVMYDYSAEGGFDPFLDGPGVNEFVEEMGPPKDSPEPSPSRGGRQRKPRDTRAERERAKELK</sequence>
<feature type="non-terminal residue" evidence="2">
    <location>
        <position position="101"/>
    </location>
</feature>
<protein>
    <submittedName>
        <fullName evidence="2">Uncharacterized protein</fullName>
    </submittedName>
</protein>
<feature type="compositionally biased region" description="Basic and acidic residues" evidence="1">
    <location>
        <begin position="87"/>
        <end position="101"/>
    </location>
</feature>
<dbReference type="EMBL" id="BDIP01009691">
    <property type="protein sequence ID" value="GIQ92432.1"/>
    <property type="molecule type" value="Genomic_DNA"/>
</dbReference>
<dbReference type="Proteomes" id="UP000265618">
    <property type="component" value="Unassembled WGS sequence"/>
</dbReference>
<evidence type="ECO:0000313" key="3">
    <source>
        <dbReference type="Proteomes" id="UP000265618"/>
    </source>
</evidence>
<name>A0A9K3DC66_9EUKA</name>
<evidence type="ECO:0000256" key="1">
    <source>
        <dbReference type="SAM" id="MobiDB-lite"/>
    </source>
</evidence>
<gene>
    <name evidence="2" type="ORF">KIPB_016198</name>
</gene>
<comment type="caution">
    <text evidence="2">The sequence shown here is derived from an EMBL/GenBank/DDBJ whole genome shotgun (WGS) entry which is preliminary data.</text>
</comment>
<proteinExistence type="predicted"/>
<feature type="region of interest" description="Disordered" evidence="1">
    <location>
        <begin position="52"/>
        <end position="101"/>
    </location>
</feature>